<feature type="domain" description="Peptidase M16 C-terminal" evidence="4">
    <location>
        <begin position="305"/>
        <end position="486"/>
    </location>
</feature>
<comment type="caution">
    <text evidence="5">The sequence shown here is derived from an EMBL/GenBank/DDBJ whole genome shotgun (WGS) entry which is preliminary data.</text>
</comment>
<dbReference type="Pfam" id="PF00675">
    <property type="entry name" value="Peptidase_M16"/>
    <property type="match status" value="1"/>
</dbReference>
<dbReference type="PANTHER" id="PTHR43016">
    <property type="entry name" value="PRESEQUENCE PROTEASE"/>
    <property type="match status" value="1"/>
</dbReference>
<evidence type="ECO:0000259" key="3">
    <source>
        <dbReference type="Pfam" id="PF00675"/>
    </source>
</evidence>
<proteinExistence type="predicted"/>
<dbReference type="InterPro" id="IPR007863">
    <property type="entry name" value="Peptidase_M16_C"/>
</dbReference>
<dbReference type="Pfam" id="PF05193">
    <property type="entry name" value="Peptidase_M16_C"/>
    <property type="match status" value="1"/>
</dbReference>
<keyword evidence="6" id="KW-1185">Reference proteome</keyword>
<keyword evidence="2" id="KW-0472">Membrane</keyword>
<dbReference type="Gene3D" id="3.30.830.10">
    <property type="entry name" value="Metalloenzyme, LuxS/M16 peptidase-like"/>
    <property type="match status" value="4"/>
</dbReference>
<accession>A0A5N6KPY0</accession>
<dbReference type="AlphaFoldDB" id="A0A5N6KPY0"/>
<evidence type="ECO:0008006" key="7">
    <source>
        <dbReference type="Google" id="ProtNLM"/>
    </source>
</evidence>
<sequence>MVLNANPLFHNCKGITLYLYTIPSTFTIFKSFFIFERLDTQKIYTPEVIYLSLPLYLAGGFCSSISLLATSIRQFCRWTRLGYQKTQQRYSSGRELHNFWKPNFFTKMASQTKKTHFRTVQNFKTDYAPTNITQYLSERTGMNVVVVDQKGPQVNGYFALATEIFDNSGSPHTLEHLCFMGSKNYQYKGLLDKLATRAYSNTNAWTATDHTAYTLETAGWEGFSQILPVYLEHLILPTLTEEGCYTEVHHIDGEGNDAGVVYSEMQGIQNTGSDIMDLRARQLLYPENIGFRYETGGLMENLRILTSERIRAFHKEMYQPKNLCLILIGEIDQDHLLEILDTFEEGILDDIPSPTAPFKRPWVDSAQPPALTKTIIETVTFPEEDESMGEIWVGMFGPDCKDSVETAALNVLLAYLAGSSVSVLENVMVEKEELASSISYWWDARPKSVIWFQPTGVQTEKLEFVEKRLFELLKEVAENPLDMAYMSNCLERERRQCNFEAESSQRFYAEAIINDFLFGNRDGSTLKELGTHAEFDTIAKWSERQWKDILRKWIVDACHVSLLGTPSEEMSKKIKKEEEARVAERKEKLGPEGLEKLAAKLKAAIAKNDAEIPASLLQKFAVPGTDSIHFHKSTTARSGLAKKLGAPENDIQRVIDSQASEIPLFLQFEHVPTNFVHLSLHFGTAEIPLEHRPLLSLFIDNFFDTPILRDGKIVEFEQVVTELEHDTIKYEMKGGSSLGDAEGLMIQFRVERDKYETAIQWIRSMMFDSIFDAIRLNAAITKILADIPDNKRDGNNMLYTADQILHMSNESSMKARTILVKSVYMKRLKKLLKKEPETVIGWLESLRKSIFKFNNIRALVVADIEKLPSPVKAWDSLISSLNKPTSEIELLPIREQHTLLSKDGQAPGQAGAIIIPMSTSDSSFLLTTSRGPKSYTDPQLPALRVALSFLRAVEGPLWTAIRGTGLGYGSSFHNDLAAGFVQFSIYRSPDVFRAFAAGKKILEDYISGEKKLEDAALEAAISDIVVDVVNTQVTMDQAGKDKFVKGVIKGLPDNHNEELLRKVRDVGREEIREVMRDVLMKTFEPGMSNIIVTCAPIMEEAIVKNFQSLNFKTQVRTLSSFEDGYGLAAPEDDGDEEEDDDEDEENG</sequence>
<dbReference type="SUPFAM" id="SSF63411">
    <property type="entry name" value="LuxS/MPP-like metallohydrolase"/>
    <property type="match status" value="4"/>
</dbReference>
<dbReference type="GO" id="GO:0046872">
    <property type="term" value="F:metal ion binding"/>
    <property type="evidence" value="ECO:0007669"/>
    <property type="project" value="InterPro"/>
</dbReference>
<keyword evidence="2" id="KW-1133">Transmembrane helix</keyword>
<organism evidence="5 6">
    <name type="scientific">Monilinia laxa</name>
    <name type="common">Brown rot fungus</name>
    <name type="synonym">Sclerotinia laxa</name>
    <dbReference type="NCBI Taxonomy" id="61186"/>
    <lineage>
        <taxon>Eukaryota</taxon>
        <taxon>Fungi</taxon>
        <taxon>Dikarya</taxon>
        <taxon>Ascomycota</taxon>
        <taxon>Pezizomycotina</taxon>
        <taxon>Leotiomycetes</taxon>
        <taxon>Helotiales</taxon>
        <taxon>Sclerotiniaceae</taxon>
        <taxon>Monilinia</taxon>
    </lineage>
</organism>
<reference evidence="5 6" key="1">
    <citation type="submission" date="2019-06" db="EMBL/GenBank/DDBJ databases">
        <title>Genome Sequence of the Brown Rot Fungal Pathogen Monilinia laxa.</title>
        <authorList>
            <person name="De Miccolis Angelini R.M."/>
            <person name="Landi L."/>
            <person name="Abate D."/>
            <person name="Pollastro S."/>
            <person name="Romanazzi G."/>
            <person name="Faretra F."/>
        </authorList>
    </citation>
    <scope>NUCLEOTIDE SEQUENCE [LARGE SCALE GENOMIC DNA]</scope>
    <source>
        <strain evidence="5 6">Mlax316</strain>
    </source>
</reference>
<evidence type="ECO:0000313" key="5">
    <source>
        <dbReference type="EMBL" id="KAB8305169.1"/>
    </source>
</evidence>
<dbReference type="FunFam" id="3.30.830.10:FF:000015">
    <property type="entry name" value="Putative zinc metalloprotease"/>
    <property type="match status" value="1"/>
</dbReference>
<dbReference type="FunFam" id="3.30.830.10:FF:000031">
    <property type="entry name" value="Putative zinc metalloprotease"/>
    <property type="match status" value="1"/>
</dbReference>
<dbReference type="FunFam" id="3.30.830.10:FF:000042">
    <property type="entry name" value="Zinc metalloprotease, putative"/>
    <property type="match status" value="1"/>
</dbReference>
<keyword evidence="2" id="KW-0812">Transmembrane</keyword>
<feature type="domain" description="Peptidase M16 N-terminal" evidence="3">
    <location>
        <begin position="166"/>
        <end position="251"/>
    </location>
</feature>
<dbReference type="OrthoDB" id="4953at2759"/>
<dbReference type="InterPro" id="IPR011249">
    <property type="entry name" value="Metalloenz_LuxS/M16"/>
</dbReference>
<evidence type="ECO:0000256" key="1">
    <source>
        <dbReference type="SAM" id="MobiDB-lite"/>
    </source>
</evidence>
<dbReference type="EMBL" id="VIGI01000001">
    <property type="protein sequence ID" value="KAB8305169.1"/>
    <property type="molecule type" value="Genomic_DNA"/>
</dbReference>
<feature type="compositionally biased region" description="Acidic residues" evidence="1">
    <location>
        <begin position="1130"/>
        <end position="1147"/>
    </location>
</feature>
<dbReference type="PANTHER" id="PTHR43016:SF16">
    <property type="entry name" value="METALLOPROTEASE, PUTATIVE (AFU_ORTHOLOGUE AFUA_4G07610)-RELATED"/>
    <property type="match status" value="1"/>
</dbReference>
<name>A0A5N6KPY0_MONLA</name>
<feature type="transmembrane region" description="Helical" evidence="2">
    <location>
        <begin position="48"/>
        <end position="69"/>
    </location>
</feature>
<dbReference type="Proteomes" id="UP000326757">
    <property type="component" value="Unassembled WGS sequence"/>
</dbReference>
<dbReference type="InterPro" id="IPR011765">
    <property type="entry name" value="Pept_M16_N"/>
</dbReference>
<feature type="region of interest" description="Disordered" evidence="1">
    <location>
        <begin position="1122"/>
        <end position="1147"/>
    </location>
</feature>
<protein>
    <recommendedName>
        <fullName evidence="7">Mitochondrial presequence protease</fullName>
    </recommendedName>
</protein>
<gene>
    <name evidence="5" type="ORF">EYC80_004460</name>
</gene>
<evidence type="ECO:0000313" key="6">
    <source>
        <dbReference type="Proteomes" id="UP000326757"/>
    </source>
</evidence>
<dbReference type="FunFam" id="3.30.830.10:FF:000036">
    <property type="entry name" value="Putative zinc metalloprotease"/>
    <property type="match status" value="1"/>
</dbReference>
<evidence type="ECO:0000256" key="2">
    <source>
        <dbReference type="SAM" id="Phobius"/>
    </source>
</evidence>
<feature type="transmembrane region" description="Helical" evidence="2">
    <location>
        <begin position="15"/>
        <end position="36"/>
    </location>
</feature>
<evidence type="ECO:0000259" key="4">
    <source>
        <dbReference type="Pfam" id="PF05193"/>
    </source>
</evidence>